<name>A0A9Q3Q3X0_9BASI</name>
<organism evidence="2 3">
    <name type="scientific">Austropuccinia psidii MF-1</name>
    <dbReference type="NCBI Taxonomy" id="1389203"/>
    <lineage>
        <taxon>Eukaryota</taxon>
        <taxon>Fungi</taxon>
        <taxon>Dikarya</taxon>
        <taxon>Basidiomycota</taxon>
        <taxon>Pucciniomycotina</taxon>
        <taxon>Pucciniomycetes</taxon>
        <taxon>Pucciniales</taxon>
        <taxon>Sphaerophragmiaceae</taxon>
        <taxon>Austropuccinia</taxon>
    </lineage>
</organism>
<dbReference type="EMBL" id="AVOT02118177">
    <property type="protein sequence ID" value="MBW0584508.1"/>
    <property type="molecule type" value="Genomic_DNA"/>
</dbReference>
<keyword evidence="3" id="KW-1185">Reference proteome</keyword>
<proteinExistence type="predicted"/>
<keyword evidence="1" id="KW-0175">Coiled coil</keyword>
<comment type="caution">
    <text evidence="2">The sequence shown here is derived from an EMBL/GenBank/DDBJ whole genome shotgun (WGS) entry which is preliminary data.</text>
</comment>
<reference evidence="2" key="1">
    <citation type="submission" date="2021-03" db="EMBL/GenBank/DDBJ databases">
        <title>Draft genome sequence of rust myrtle Austropuccinia psidii MF-1, a brazilian biotype.</title>
        <authorList>
            <person name="Quecine M.C."/>
            <person name="Pachon D.M.R."/>
            <person name="Bonatelli M.L."/>
            <person name="Correr F.H."/>
            <person name="Franceschini L.M."/>
            <person name="Leite T.F."/>
            <person name="Margarido G.R.A."/>
            <person name="Almeida C.A."/>
            <person name="Ferrarezi J.A."/>
            <person name="Labate C.A."/>
        </authorList>
    </citation>
    <scope>NUCLEOTIDE SEQUENCE</scope>
    <source>
        <strain evidence="2">MF-1</strain>
    </source>
</reference>
<dbReference type="Proteomes" id="UP000765509">
    <property type="component" value="Unassembled WGS sequence"/>
</dbReference>
<feature type="coiled-coil region" evidence="1">
    <location>
        <begin position="120"/>
        <end position="168"/>
    </location>
</feature>
<dbReference type="AlphaFoldDB" id="A0A9Q3Q3X0"/>
<protein>
    <submittedName>
        <fullName evidence="2">Uncharacterized protein</fullName>
    </submittedName>
</protein>
<feature type="non-terminal residue" evidence="2">
    <location>
        <position position="1"/>
    </location>
</feature>
<sequence>FTRSRPNKLSSGFTPLRNQQISGQESAVFTIPGSFQEKTRIEGQNQDHLQQEEEIVRTNDPEAVVFCGRSAQEPELAVNKSRISSPLSRNITPTQIDHNVVTSESNLKSDSLWLQMSQYAEQTQKQFAELETSHERMQILTAFMDKIVKNIQEGHAQLRKACEETNKRLNLVFEK</sequence>
<evidence type="ECO:0000313" key="3">
    <source>
        <dbReference type="Proteomes" id="UP000765509"/>
    </source>
</evidence>
<evidence type="ECO:0000313" key="2">
    <source>
        <dbReference type="EMBL" id="MBW0584508.1"/>
    </source>
</evidence>
<accession>A0A9Q3Q3X0</accession>
<gene>
    <name evidence="2" type="ORF">O181_124223</name>
</gene>
<evidence type="ECO:0000256" key="1">
    <source>
        <dbReference type="SAM" id="Coils"/>
    </source>
</evidence>